<sequence>MSDIPDHIGQEAVRLLNETCSEDFFAPHWVWPHHKASPHVRATARALMMEPPEPFREQYYFEARETWKAAFNAWSIADDATEAAIDVLTAKFREIAERSK</sequence>
<accession>A0A6J5M3L8</accession>
<evidence type="ECO:0000313" key="1">
    <source>
        <dbReference type="EMBL" id="CAB4140143.1"/>
    </source>
</evidence>
<dbReference type="EMBL" id="LR796379">
    <property type="protein sequence ID" value="CAB4140143.1"/>
    <property type="molecule type" value="Genomic_DNA"/>
</dbReference>
<proteinExistence type="predicted"/>
<organism evidence="1">
    <name type="scientific">uncultured Caudovirales phage</name>
    <dbReference type="NCBI Taxonomy" id="2100421"/>
    <lineage>
        <taxon>Viruses</taxon>
        <taxon>Duplodnaviria</taxon>
        <taxon>Heunggongvirae</taxon>
        <taxon>Uroviricota</taxon>
        <taxon>Caudoviricetes</taxon>
        <taxon>Peduoviridae</taxon>
        <taxon>Maltschvirus</taxon>
        <taxon>Maltschvirus maltsch</taxon>
    </lineage>
</organism>
<protein>
    <submittedName>
        <fullName evidence="1">Uncharacterized protein</fullName>
    </submittedName>
</protein>
<name>A0A6J5M3L8_9CAUD</name>
<reference evidence="1" key="1">
    <citation type="submission" date="2020-04" db="EMBL/GenBank/DDBJ databases">
        <authorList>
            <person name="Chiriac C."/>
            <person name="Salcher M."/>
            <person name="Ghai R."/>
            <person name="Kavagutti S V."/>
        </authorList>
    </citation>
    <scope>NUCLEOTIDE SEQUENCE</scope>
</reference>
<gene>
    <name evidence="1" type="ORF">UFOVP407_30</name>
</gene>